<dbReference type="InterPro" id="IPR056906">
    <property type="entry name" value="ORF2/G2P_dom"/>
</dbReference>
<feature type="region of interest" description="Disordered" evidence="1">
    <location>
        <begin position="309"/>
        <end position="329"/>
    </location>
</feature>
<sequence>MPNSGPIPCTRCWQCDAERVDTWVGRCIAEKTTTAHSHYVTLTYGTSEYQYSKLDLEARSRELVYQDVQEFLKRLRFHTEGLRFFAVGEYGKSNTRRAHWHIAIFWKGEPAPGIRLREERFMHAIKPGVYSWPHGFSYWDTMSYQSVAYGMKYITKTVAEEKYEATKFIGFSKYPELGHDYLVGFGKDHARNGLIPNRRTFVIPERVLDRNGKRKEFYVWGAARRTLLNSYVDEFYRLNPKGIIQSDVLREYEVERELYELRKAGGVPETEVFSIKRAKMRRKERGRGNYAGIWNGSFYGPSLVGDPFSSGRNEEQSDAEKWFEISGEV</sequence>
<feature type="domain" description="Replication-associated protein ORF2/G2P" evidence="2">
    <location>
        <begin position="38"/>
        <end position="157"/>
    </location>
</feature>
<reference evidence="3" key="2">
    <citation type="submission" date="2015-07" db="EMBL/GenBank/DDBJ databases">
        <title>Plasmids, circular viruses and viroids from rat gut.</title>
        <authorList>
            <person name="Jorgensen T.J."/>
            <person name="Hansen M.A."/>
            <person name="Xu Z."/>
            <person name="Tabak M.A."/>
            <person name="Sorensen S.J."/>
            <person name="Hansen L.H."/>
        </authorList>
    </citation>
    <scope>NUCLEOTIDE SEQUENCE</scope>
    <source>
        <strain evidence="3">RGFK1514</strain>
    </source>
</reference>
<accession>A0A0H5Q665</accession>
<reference evidence="3" key="1">
    <citation type="submission" date="2015-06" db="EMBL/GenBank/DDBJ databases">
        <authorList>
            <person name="Joergensen T."/>
        </authorList>
    </citation>
    <scope>NUCLEOTIDE SEQUENCE</scope>
    <source>
        <strain evidence="3">RGFK1514</strain>
    </source>
</reference>
<dbReference type="Pfam" id="PF23343">
    <property type="entry name" value="REP_ORF2-G2P"/>
    <property type="match status" value="1"/>
</dbReference>
<evidence type="ECO:0000256" key="1">
    <source>
        <dbReference type="SAM" id="MobiDB-lite"/>
    </source>
</evidence>
<evidence type="ECO:0000313" key="3">
    <source>
        <dbReference type="EMBL" id="CRY97373.1"/>
    </source>
</evidence>
<evidence type="ECO:0000259" key="2">
    <source>
        <dbReference type="Pfam" id="PF23343"/>
    </source>
</evidence>
<organism evidence="3">
    <name type="scientific">uncultured prokaryote</name>
    <dbReference type="NCBI Taxonomy" id="198431"/>
    <lineage>
        <taxon>unclassified sequences</taxon>
        <taxon>environmental samples</taxon>
    </lineage>
</organism>
<name>A0A0H5Q665_9ZZZZ</name>
<dbReference type="AlphaFoldDB" id="A0A0H5Q665"/>
<proteinExistence type="predicted"/>
<dbReference type="EMBL" id="LN854050">
    <property type="protein sequence ID" value="CRY97373.1"/>
    <property type="molecule type" value="Genomic_DNA"/>
</dbReference>
<protein>
    <recommendedName>
        <fullName evidence="2">Replication-associated protein ORF2/G2P domain-containing protein</fullName>
    </recommendedName>
</protein>
<feature type="compositionally biased region" description="Basic and acidic residues" evidence="1">
    <location>
        <begin position="312"/>
        <end position="323"/>
    </location>
</feature>